<reference evidence="2" key="1">
    <citation type="submission" date="2018-11" db="EMBL/GenBank/DDBJ databases">
        <authorList>
            <consortium name="Pathogen Informatics"/>
        </authorList>
    </citation>
    <scope>NUCLEOTIDE SEQUENCE</scope>
</reference>
<feature type="region of interest" description="Disordered" evidence="1">
    <location>
        <begin position="168"/>
        <end position="216"/>
    </location>
</feature>
<comment type="caution">
    <text evidence="2">The sequence shown here is derived from an EMBL/GenBank/DDBJ whole genome shotgun (WGS) entry which is preliminary data.</text>
</comment>
<protein>
    <submittedName>
        <fullName evidence="2">Uncharacterized protein</fullName>
    </submittedName>
</protein>
<feature type="compositionally biased region" description="Polar residues" evidence="1">
    <location>
        <begin position="185"/>
        <end position="199"/>
    </location>
</feature>
<proteinExistence type="predicted"/>
<keyword evidence="3" id="KW-1185">Reference proteome</keyword>
<evidence type="ECO:0000313" key="2">
    <source>
        <dbReference type="EMBL" id="VEL09231.1"/>
    </source>
</evidence>
<dbReference type="AlphaFoldDB" id="A0A3S5BME1"/>
<sequence length="248" mass="27090">MVQTNGSLSRSGRRRSPRSQPVYSETFGMQQGLLAVGNLAAAFVLTSSAQRQELDLQQHKRPRQQGLEQRRTPCSSVSVVTGGGDDWRTQKAAWQKVGGYDPAPEVSRLATLDAVPGAESSANRVAASCPQVSDSPSEAARAVLYHNSARACLNPSRLECGDELAEKMTSKRKKDNTFDEENDGSGRSQTHWISESDISGWSMPPPEDPKKVRGTFFGRHKRDSADIVSFSVSGCVRFQFERSLSEVG</sequence>
<dbReference type="Proteomes" id="UP000784294">
    <property type="component" value="Unassembled WGS sequence"/>
</dbReference>
<feature type="region of interest" description="Disordered" evidence="1">
    <location>
        <begin position="54"/>
        <end position="80"/>
    </location>
</feature>
<gene>
    <name evidence="2" type="ORF">PXEA_LOCUS2671</name>
</gene>
<name>A0A3S5BME1_9PLAT</name>
<organism evidence="2 3">
    <name type="scientific">Protopolystoma xenopodis</name>
    <dbReference type="NCBI Taxonomy" id="117903"/>
    <lineage>
        <taxon>Eukaryota</taxon>
        <taxon>Metazoa</taxon>
        <taxon>Spiralia</taxon>
        <taxon>Lophotrochozoa</taxon>
        <taxon>Platyhelminthes</taxon>
        <taxon>Monogenea</taxon>
        <taxon>Polyopisthocotylea</taxon>
        <taxon>Polystomatidea</taxon>
        <taxon>Polystomatidae</taxon>
        <taxon>Protopolystoma</taxon>
    </lineage>
</organism>
<evidence type="ECO:0000313" key="3">
    <source>
        <dbReference type="Proteomes" id="UP000784294"/>
    </source>
</evidence>
<feature type="region of interest" description="Disordered" evidence="1">
    <location>
        <begin position="1"/>
        <end position="21"/>
    </location>
</feature>
<accession>A0A3S5BME1</accession>
<evidence type="ECO:0000256" key="1">
    <source>
        <dbReference type="SAM" id="MobiDB-lite"/>
    </source>
</evidence>
<dbReference type="EMBL" id="CAAALY010005820">
    <property type="protein sequence ID" value="VEL09231.1"/>
    <property type="molecule type" value="Genomic_DNA"/>
</dbReference>